<name>A0A5C3LLX5_9AGAR</name>
<evidence type="ECO:0000256" key="1">
    <source>
        <dbReference type="SAM" id="MobiDB-lite"/>
    </source>
</evidence>
<dbReference type="EMBL" id="ML213642">
    <property type="protein sequence ID" value="TFK33745.1"/>
    <property type="molecule type" value="Genomic_DNA"/>
</dbReference>
<sequence>MDIPGTNSMSGSGPNQISQQTPARRPQRTRPGVGSRVFYWAASGHIVYGKLLSVSTMPDCWRMYHRTPFVYHEWRLEINVAIYNAATLRLQLQPLAPKSFGG</sequence>
<protein>
    <submittedName>
        <fullName evidence="2">Uncharacterized protein</fullName>
    </submittedName>
</protein>
<evidence type="ECO:0000313" key="2">
    <source>
        <dbReference type="EMBL" id="TFK33745.1"/>
    </source>
</evidence>
<accession>A0A5C3LLX5</accession>
<reference evidence="2 3" key="1">
    <citation type="journal article" date="2019" name="Nat. Ecol. Evol.">
        <title>Megaphylogeny resolves global patterns of mushroom evolution.</title>
        <authorList>
            <person name="Varga T."/>
            <person name="Krizsan K."/>
            <person name="Foldi C."/>
            <person name="Dima B."/>
            <person name="Sanchez-Garcia M."/>
            <person name="Sanchez-Ramirez S."/>
            <person name="Szollosi G.J."/>
            <person name="Szarkandi J.G."/>
            <person name="Papp V."/>
            <person name="Albert L."/>
            <person name="Andreopoulos W."/>
            <person name="Angelini C."/>
            <person name="Antonin V."/>
            <person name="Barry K.W."/>
            <person name="Bougher N.L."/>
            <person name="Buchanan P."/>
            <person name="Buyck B."/>
            <person name="Bense V."/>
            <person name="Catcheside P."/>
            <person name="Chovatia M."/>
            <person name="Cooper J."/>
            <person name="Damon W."/>
            <person name="Desjardin D."/>
            <person name="Finy P."/>
            <person name="Geml J."/>
            <person name="Haridas S."/>
            <person name="Hughes K."/>
            <person name="Justo A."/>
            <person name="Karasinski D."/>
            <person name="Kautmanova I."/>
            <person name="Kiss B."/>
            <person name="Kocsube S."/>
            <person name="Kotiranta H."/>
            <person name="LaButti K.M."/>
            <person name="Lechner B.E."/>
            <person name="Liimatainen K."/>
            <person name="Lipzen A."/>
            <person name="Lukacs Z."/>
            <person name="Mihaltcheva S."/>
            <person name="Morgado L.N."/>
            <person name="Niskanen T."/>
            <person name="Noordeloos M.E."/>
            <person name="Ohm R.A."/>
            <person name="Ortiz-Santana B."/>
            <person name="Ovrebo C."/>
            <person name="Racz N."/>
            <person name="Riley R."/>
            <person name="Savchenko A."/>
            <person name="Shiryaev A."/>
            <person name="Soop K."/>
            <person name="Spirin V."/>
            <person name="Szebenyi C."/>
            <person name="Tomsovsky M."/>
            <person name="Tulloss R.E."/>
            <person name="Uehling J."/>
            <person name="Grigoriev I.V."/>
            <person name="Vagvolgyi C."/>
            <person name="Papp T."/>
            <person name="Martin F.M."/>
            <person name="Miettinen O."/>
            <person name="Hibbett D.S."/>
            <person name="Nagy L.G."/>
        </authorList>
    </citation>
    <scope>NUCLEOTIDE SEQUENCE [LARGE SCALE GENOMIC DNA]</scope>
    <source>
        <strain evidence="2 3">CBS 166.37</strain>
    </source>
</reference>
<organism evidence="2 3">
    <name type="scientific">Crucibulum laeve</name>
    <dbReference type="NCBI Taxonomy" id="68775"/>
    <lineage>
        <taxon>Eukaryota</taxon>
        <taxon>Fungi</taxon>
        <taxon>Dikarya</taxon>
        <taxon>Basidiomycota</taxon>
        <taxon>Agaricomycotina</taxon>
        <taxon>Agaricomycetes</taxon>
        <taxon>Agaricomycetidae</taxon>
        <taxon>Agaricales</taxon>
        <taxon>Agaricineae</taxon>
        <taxon>Nidulariaceae</taxon>
        <taxon>Crucibulum</taxon>
    </lineage>
</organism>
<evidence type="ECO:0000313" key="3">
    <source>
        <dbReference type="Proteomes" id="UP000308652"/>
    </source>
</evidence>
<gene>
    <name evidence="2" type="ORF">BDQ12DRAFT_669985</name>
</gene>
<dbReference type="AlphaFoldDB" id="A0A5C3LLX5"/>
<proteinExistence type="predicted"/>
<feature type="region of interest" description="Disordered" evidence="1">
    <location>
        <begin position="1"/>
        <end position="31"/>
    </location>
</feature>
<feature type="compositionally biased region" description="Polar residues" evidence="1">
    <location>
        <begin position="1"/>
        <end position="18"/>
    </location>
</feature>
<dbReference type="Proteomes" id="UP000308652">
    <property type="component" value="Unassembled WGS sequence"/>
</dbReference>
<keyword evidence="3" id="KW-1185">Reference proteome</keyword>